<dbReference type="Pfam" id="PF01432">
    <property type="entry name" value="Peptidase_M3"/>
    <property type="match status" value="2"/>
</dbReference>
<dbReference type="AlphaFoldDB" id="A0A365Y2Q6"/>
<keyword evidence="4 6" id="KW-0862">Zinc</keyword>
<name>A0A365Y2Q6_9BACT</name>
<evidence type="ECO:0000256" key="3">
    <source>
        <dbReference type="ARBA" id="ARBA00022801"/>
    </source>
</evidence>
<evidence type="ECO:0000313" key="9">
    <source>
        <dbReference type="EMBL" id="RBL92883.1"/>
    </source>
</evidence>
<keyword evidence="5 6" id="KW-0482">Metalloprotease</keyword>
<comment type="cofactor">
    <cofactor evidence="6">
        <name>Zn(2+)</name>
        <dbReference type="ChEBI" id="CHEBI:29105"/>
    </cofactor>
    <text evidence="6">Binds 1 zinc ion.</text>
</comment>
<keyword evidence="10" id="KW-1185">Reference proteome</keyword>
<feature type="domain" description="Peptidase M3A/M3B catalytic" evidence="8">
    <location>
        <begin position="404"/>
        <end position="589"/>
    </location>
</feature>
<dbReference type="GO" id="GO:0046872">
    <property type="term" value="F:metal ion binding"/>
    <property type="evidence" value="ECO:0007669"/>
    <property type="project" value="UniProtKB-UniRule"/>
</dbReference>
<dbReference type="GO" id="GO:0006508">
    <property type="term" value="P:proteolysis"/>
    <property type="evidence" value="ECO:0007669"/>
    <property type="project" value="UniProtKB-KW"/>
</dbReference>
<keyword evidence="7" id="KW-0732">Signal</keyword>
<evidence type="ECO:0000256" key="2">
    <source>
        <dbReference type="ARBA" id="ARBA00022723"/>
    </source>
</evidence>
<keyword evidence="1 6" id="KW-0645">Protease</keyword>
<accession>A0A365Y2Q6</accession>
<evidence type="ECO:0000313" key="10">
    <source>
        <dbReference type="Proteomes" id="UP000253410"/>
    </source>
</evidence>
<evidence type="ECO:0000256" key="7">
    <source>
        <dbReference type="SAM" id="SignalP"/>
    </source>
</evidence>
<feature type="chain" id="PRO_5016834468" description="Peptidase M3A/M3B catalytic domain-containing protein" evidence="7">
    <location>
        <begin position="25"/>
        <end position="620"/>
    </location>
</feature>
<dbReference type="InterPro" id="IPR001567">
    <property type="entry name" value="Pept_M3A_M3B_dom"/>
</dbReference>
<dbReference type="OrthoDB" id="6048622at2"/>
<keyword evidence="3 6" id="KW-0378">Hydrolase</keyword>
<dbReference type="EMBL" id="QFFJ01000001">
    <property type="protein sequence ID" value="RBL92883.1"/>
    <property type="molecule type" value="Genomic_DNA"/>
</dbReference>
<evidence type="ECO:0000256" key="5">
    <source>
        <dbReference type="ARBA" id="ARBA00023049"/>
    </source>
</evidence>
<keyword evidence="2 6" id="KW-0479">Metal-binding</keyword>
<organism evidence="9 10">
    <name type="scientific">Chitinophaga flava</name>
    <dbReference type="NCBI Taxonomy" id="2259036"/>
    <lineage>
        <taxon>Bacteria</taxon>
        <taxon>Pseudomonadati</taxon>
        <taxon>Bacteroidota</taxon>
        <taxon>Chitinophagia</taxon>
        <taxon>Chitinophagales</taxon>
        <taxon>Chitinophagaceae</taxon>
        <taxon>Chitinophaga</taxon>
    </lineage>
</organism>
<proteinExistence type="inferred from homology"/>
<dbReference type="SUPFAM" id="SSF55486">
    <property type="entry name" value="Metalloproteases ('zincins'), catalytic domain"/>
    <property type="match status" value="1"/>
</dbReference>
<evidence type="ECO:0000259" key="8">
    <source>
        <dbReference type="Pfam" id="PF01432"/>
    </source>
</evidence>
<feature type="signal peptide" evidence="7">
    <location>
        <begin position="1"/>
        <end position="24"/>
    </location>
</feature>
<dbReference type="GO" id="GO:0004222">
    <property type="term" value="F:metalloendopeptidase activity"/>
    <property type="evidence" value="ECO:0007669"/>
    <property type="project" value="InterPro"/>
</dbReference>
<feature type="domain" description="Peptidase M3A/M3B catalytic" evidence="8">
    <location>
        <begin position="216"/>
        <end position="321"/>
    </location>
</feature>
<gene>
    <name evidence="9" type="ORF">DF182_09990</name>
</gene>
<evidence type="ECO:0000256" key="6">
    <source>
        <dbReference type="RuleBase" id="RU003435"/>
    </source>
</evidence>
<dbReference type="InterPro" id="IPR042088">
    <property type="entry name" value="OligoPept_F_C"/>
</dbReference>
<dbReference type="Gene3D" id="1.10.1370.20">
    <property type="entry name" value="Oligoendopeptidase f, C-terminal domain"/>
    <property type="match status" value="1"/>
</dbReference>
<reference evidence="9 10" key="1">
    <citation type="submission" date="2018-05" db="EMBL/GenBank/DDBJ databases">
        <title>Chitinophaga sp. K3CV102501T nov., isolated from isolated from a monsoon evergreen broad-leaved forest soil.</title>
        <authorList>
            <person name="Lv Y."/>
        </authorList>
    </citation>
    <scope>NUCLEOTIDE SEQUENCE [LARGE SCALE GENOMIC DNA]</scope>
    <source>
        <strain evidence="9 10">GDMCC 1.1325</strain>
    </source>
</reference>
<protein>
    <recommendedName>
        <fullName evidence="8">Peptidase M3A/M3B catalytic domain-containing protein</fullName>
    </recommendedName>
</protein>
<sequence>MLMRKGAYASFLCFFVAIVTPAAAQQKESFTDFHVDFTRFFPSLSEEQASRQRLMDSVKTFQTDTVWNRNNLIARLDRSEQLQVSLQRHYLYRKLAAWGNIKDSAAKADMNQLSSSIGVLETFVNNALQRPAVIAAAASVQDQTALKKYDYRLRQAREKAVHTPAVRDQELIDKLVDPVLDGLIDRYDRLMDKVKGEPVITPSGDTLEPVSKRSVLLKHPDAAVRAAGARAYSRAYAQHGELLAATLIDIVRHGNNLAGVYNYVNAPQKAYAGRLQLTDTSVKALLDEMMKHAAVVKDYQRLQAAQLMKQKGLTSVHSWDLSLPTGWNPPAQSFASTRRTILKALSPLGKEYVSHYSWLLDPQQGALDLSGGPNRQTEFTSLGYPGVPVSVYMKEYDGSLKAALVLIHEGGHAIHRKLMGEGVTVPSYSRGPNFLFESFAMLNQLLLLDELIQQAATREEKIFYTKRLTDYLAFELFTSAVEGTFEEQLYEGVAAGKINNQQDIDSLYTGIASAYSIYTANEPESSTEWINKRLLFDDPLYNVNYLYAVLVACKLLDMSHQDARFAEKYVAMLRHGFDAPANELLQHYMGFSLDHGHLLNGALRLMQDKTQALRGYYDQQ</sequence>
<evidence type="ECO:0000256" key="1">
    <source>
        <dbReference type="ARBA" id="ARBA00022670"/>
    </source>
</evidence>
<dbReference type="Proteomes" id="UP000253410">
    <property type="component" value="Unassembled WGS sequence"/>
</dbReference>
<evidence type="ECO:0000256" key="4">
    <source>
        <dbReference type="ARBA" id="ARBA00022833"/>
    </source>
</evidence>
<comment type="caution">
    <text evidence="9">The sequence shown here is derived from an EMBL/GenBank/DDBJ whole genome shotgun (WGS) entry which is preliminary data.</text>
</comment>
<comment type="similarity">
    <text evidence="6">Belongs to the peptidase M3 family.</text>
</comment>